<dbReference type="EMBL" id="KZ679261">
    <property type="protein sequence ID" value="PTB41793.1"/>
    <property type="molecule type" value="Genomic_DNA"/>
</dbReference>
<gene>
    <name evidence="2" type="ORF">M441DRAFT_404779</name>
</gene>
<keyword evidence="1" id="KW-1133">Transmembrane helix</keyword>
<feature type="transmembrane region" description="Helical" evidence="1">
    <location>
        <begin position="92"/>
        <end position="110"/>
    </location>
</feature>
<protein>
    <submittedName>
        <fullName evidence="2">Uncharacterized protein</fullName>
    </submittedName>
</protein>
<proteinExistence type="predicted"/>
<evidence type="ECO:0000256" key="1">
    <source>
        <dbReference type="SAM" id="Phobius"/>
    </source>
</evidence>
<sequence length="111" mass="12929">MTGHTQGGYSSGSERPFHTRVAYSQTTSCWDYDSVRLCSTWLRTPSHIHQWGVREPKQIFYTSLRAYLLVSSPRYLSAGLPLFSFFSKSRLFFPFLVISSLHFFCSFFCIY</sequence>
<reference evidence="2 3" key="1">
    <citation type="submission" date="2016-07" db="EMBL/GenBank/DDBJ databases">
        <title>Multiple horizontal gene transfer events from other fungi enriched the ability of initially mycotrophic Trichoderma (Ascomycota) to feed on dead plant biomass.</title>
        <authorList>
            <consortium name="DOE Joint Genome Institute"/>
            <person name="Aerts A."/>
            <person name="Atanasova L."/>
            <person name="Chenthamara K."/>
            <person name="Zhang J."/>
            <person name="Grujic M."/>
            <person name="Henrissat B."/>
            <person name="Kuo A."/>
            <person name="Salamov A."/>
            <person name="Lipzen A."/>
            <person name="Labutti K."/>
            <person name="Barry K."/>
            <person name="Miao Y."/>
            <person name="Rahimi M.J."/>
            <person name="Shen Q."/>
            <person name="Grigoriev I.V."/>
            <person name="Kubicek C.P."/>
            <person name="Druzhinina I.S."/>
        </authorList>
    </citation>
    <scope>NUCLEOTIDE SEQUENCE [LARGE SCALE GENOMIC DNA]</scope>
    <source>
        <strain evidence="2 3">CBS 433.97</strain>
    </source>
</reference>
<keyword evidence="1" id="KW-0472">Membrane</keyword>
<evidence type="ECO:0000313" key="2">
    <source>
        <dbReference type="EMBL" id="PTB41793.1"/>
    </source>
</evidence>
<dbReference type="Proteomes" id="UP000240493">
    <property type="component" value="Unassembled WGS sequence"/>
</dbReference>
<organism evidence="2 3">
    <name type="scientific">Trichoderma asperellum (strain ATCC 204424 / CBS 433.97 / NBRC 101777)</name>
    <dbReference type="NCBI Taxonomy" id="1042311"/>
    <lineage>
        <taxon>Eukaryota</taxon>
        <taxon>Fungi</taxon>
        <taxon>Dikarya</taxon>
        <taxon>Ascomycota</taxon>
        <taxon>Pezizomycotina</taxon>
        <taxon>Sordariomycetes</taxon>
        <taxon>Hypocreomycetidae</taxon>
        <taxon>Hypocreales</taxon>
        <taxon>Hypocreaceae</taxon>
        <taxon>Trichoderma</taxon>
    </lineage>
</organism>
<keyword evidence="3" id="KW-1185">Reference proteome</keyword>
<keyword evidence="1" id="KW-0812">Transmembrane</keyword>
<dbReference type="AlphaFoldDB" id="A0A2T3ZAG0"/>
<name>A0A2T3ZAG0_TRIA4</name>
<accession>A0A2T3ZAG0</accession>
<evidence type="ECO:0000313" key="3">
    <source>
        <dbReference type="Proteomes" id="UP000240493"/>
    </source>
</evidence>